<dbReference type="Pfam" id="PF01544">
    <property type="entry name" value="CorA"/>
    <property type="match status" value="1"/>
</dbReference>
<comment type="similarity">
    <text evidence="2">Belongs to the CorA metal ion transporter (MIT) (TC 1.A.35) family.</text>
</comment>
<evidence type="ECO:0000313" key="9">
    <source>
        <dbReference type="EMBL" id="GAA2487511.1"/>
    </source>
</evidence>
<evidence type="ECO:0000256" key="5">
    <source>
        <dbReference type="ARBA" id="ARBA00022692"/>
    </source>
</evidence>
<evidence type="ECO:0000256" key="3">
    <source>
        <dbReference type="ARBA" id="ARBA00022448"/>
    </source>
</evidence>
<evidence type="ECO:0000313" key="10">
    <source>
        <dbReference type="Proteomes" id="UP001500730"/>
    </source>
</evidence>
<evidence type="ECO:0000256" key="2">
    <source>
        <dbReference type="ARBA" id="ARBA00009765"/>
    </source>
</evidence>
<keyword evidence="7 8" id="KW-0472">Membrane</keyword>
<dbReference type="Gene3D" id="1.20.58.340">
    <property type="entry name" value="Magnesium transport protein CorA, transmembrane region"/>
    <property type="match status" value="2"/>
</dbReference>
<evidence type="ECO:0000256" key="7">
    <source>
        <dbReference type="ARBA" id="ARBA00023136"/>
    </source>
</evidence>
<dbReference type="Gene3D" id="3.30.460.20">
    <property type="entry name" value="CorA soluble domain-like"/>
    <property type="match status" value="1"/>
</dbReference>
<feature type="transmembrane region" description="Helical" evidence="8">
    <location>
        <begin position="321"/>
        <end position="341"/>
    </location>
</feature>
<reference evidence="10" key="1">
    <citation type="journal article" date="2019" name="Int. J. Syst. Evol. Microbiol.">
        <title>The Global Catalogue of Microorganisms (GCM) 10K type strain sequencing project: providing services to taxonomists for standard genome sequencing and annotation.</title>
        <authorList>
            <consortium name="The Broad Institute Genomics Platform"/>
            <consortium name="The Broad Institute Genome Sequencing Center for Infectious Disease"/>
            <person name="Wu L."/>
            <person name="Ma J."/>
        </authorList>
    </citation>
    <scope>NUCLEOTIDE SEQUENCE [LARGE SCALE GENOMIC DNA]</scope>
    <source>
        <strain evidence="10">JCM 16259</strain>
    </source>
</reference>
<accession>A0ABP5YV40</accession>
<proteinExistence type="inferred from homology"/>
<evidence type="ECO:0000256" key="6">
    <source>
        <dbReference type="ARBA" id="ARBA00022989"/>
    </source>
</evidence>
<keyword evidence="3" id="KW-0813">Transport</keyword>
<comment type="caution">
    <text evidence="9">The sequence shown here is derived from an EMBL/GenBank/DDBJ whole genome shotgun (WGS) entry which is preliminary data.</text>
</comment>
<sequence length="347" mass="38468">MSNDGTGRITSCRWEHGKVVEEGFPLDEVSELLDRDGSLIWVDLCEPDHAGLRALAAELGLDPHAVEDAVSAGERPKATRHAKHTFLTVYATRLVPGDDAADASDGPDASGRESRLRTSRISAFVLPRGIITVRGDSDVDMSQVLERWNDDPDLLQLGVGALVHGLLDTVVDGHFESIQQLDDAIEGLEDLLFDERGQVHAVQVRTYRLRKELVELRRVVLPMRDVVNAVLRHRGELDQRHTALDGFYDDLYDHVLRAAEWTESLRDMVTTIFETNLSLQDARLNTVMKKLTGWAAIIAVPTAVTGWFGQNVPYPGFGRPWGVVFSAAVIAGVAVTLYGVFRRKSWI</sequence>
<evidence type="ECO:0000256" key="8">
    <source>
        <dbReference type="SAM" id="Phobius"/>
    </source>
</evidence>
<dbReference type="EMBL" id="BAAARE010000011">
    <property type="protein sequence ID" value="GAA2487511.1"/>
    <property type="molecule type" value="Genomic_DNA"/>
</dbReference>
<name>A0ABP5YV40_9MICO</name>
<dbReference type="Proteomes" id="UP001500730">
    <property type="component" value="Unassembled WGS sequence"/>
</dbReference>
<keyword evidence="10" id="KW-1185">Reference proteome</keyword>
<evidence type="ECO:0000256" key="1">
    <source>
        <dbReference type="ARBA" id="ARBA00004651"/>
    </source>
</evidence>
<evidence type="ECO:0000256" key="4">
    <source>
        <dbReference type="ARBA" id="ARBA00022475"/>
    </source>
</evidence>
<protein>
    <submittedName>
        <fullName evidence="9">Magnesium transporter CorA family protein</fullName>
    </submittedName>
</protein>
<dbReference type="PANTHER" id="PTHR46494:SF1">
    <property type="entry name" value="CORA FAMILY METAL ION TRANSPORTER (EUROFUNG)"/>
    <property type="match status" value="1"/>
</dbReference>
<gene>
    <name evidence="9" type="ORF">GCM10009858_26790</name>
</gene>
<dbReference type="PANTHER" id="PTHR46494">
    <property type="entry name" value="CORA FAMILY METAL ION TRANSPORTER (EUROFUNG)"/>
    <property type="match status" value="1"/>
</dbReference>
<organism evidence="9 10">
    <name type="scientific">Terrabacter carboxydivorans</name>
    <dbReference type="NCBI Taxonomy" id="619730"/>
    <lineage>
        <taxon>Bacteria</taxon>
        <taxon>Bacillati</taxon>
        <taxon>Actinomycetota</taxon>
        <taxon>Actinomycetes</taxon>
        <taxon>Micrococcales</taxon>
        <taxon>Intrasporangiaceae</taxon>
        <taxon>Terrabacter</taxon>
    </lineage>
</organism>
<dbReference type="SUPFAM" id="SSF144083">
    <property type="entry name" value="Magnesium transport protein CorA, transmembrane region"/>
    <property type="match status" value="1"/>
</dbReference>
<comment type="subcellular location">
    <subcellularLocation>
        <location evidence="1">Cell membrane</location>
        <topology evidence="1">Multi-pass membrane protein</topology>
    </subcellularLocation>
</comment>
<dbReference type="RefSeq" id="WP_344255427.1">
    <property type="nucleotide sequence ID" value="NZ_BAAARE010000011.1"/>
</dbReference>
<keyword evidence="6 8" id="KW-1133">Transmembrane helix</keyword>
<keyword evidence="4" id="KW-1003">Cell membrane</keyword>
<dbReference type="InterPro" id="IPR045863">
    <property type="entry name" value="CorA_TM1_TM2"/>
</dbReference>
<keyword evidence="5 8" id="KW-0812">Transmembrane</keyword>
<dbReference type="CDD" id="cd12822">
    <property type="entry name" value="TmCorA-like"/>
    <property type="match status" value="1"/>
</dbReference>
<dbReference type="SUPFAM" id="SSF143865">
    <property type="entry name" value="CorA soluble domain-like"/>
    <property type="match status" value="1"/>
</dbReference>
<dbReference type="InterPro" id="IPR002523">
    <property type="entry name" value="MgTranspt_CorA/ZnTranspt_ZntB"/>
</dbReference>
<dbReference type="InterPro" id="IPR045861">
    <property type="entry name" value="CorA_cytoplasmic_dom"/>
</dbReference>
<feature type="transmembrane region" description="Helical" evidence="8">
    <location>
        <begin position="291"/>
        <end position="309"/>
    </location>
</feature>